<dbReference type="PANTHER" id="PTHR31476:SF16">
    <property type="entry name" value="F14O23.23 PROTEIN"/>
    <property type="match status" value="1"/>
</dbReference>
<evidence type="ECO:0000259" key="2">
    <source>
        <dbReference type="Pfam" id="PF11955"/>
    </source>
</evidence>
<dbReference type="FunCoup" id="A0A068UR14">
    <property type="interactions" value="714"/>
</dbReference>
<evidence type="ECO:0000313" key="3">
    <source>
        <dbReference type="EMBL" id="CDP10712.1"/>
    </source>
</evidence>
<dbReference type="InterPro" id="IPR045040">
    <property type="entry name" value="PORR_fam"/>
</dbReference>
<protein>
    <recommendedName>
        <fullName evidence="2">PORR domain-containing protein</fullName>
    </recommendedName>
</protein>
<dbReference type="STRING" id="49390.A0A068UR14"/>
<keyword evidence="4" id="KW-1185">Reference proteome</keyword>
<organism evidence="3 4">
    <name type="scientific">Coffea canephora</name>
    <name type="common">Robusta coffee</name>
    <dbReference type="NCBI Taxonomy" id="49390"/>
    <lineage>
        <taxon>Eukaryota</taxon>
        <taxon>Viridiplantae</taxon>
        <taxon>Streptophyta</taxon>
        <taxon>Embryophyta</taxon>
        <taxon>Tracheophyta</taxon>
        <taxon>Spermatophyta</taxon>
        <taxon>Magnoliopsida</taxon>
        <taxon>eudicotyledons</taxon>
        <taxon>Gunneridae</taxon>
        <taxon>Pentapetalae</taxon>
        <taxon>asterids</taxon>
        <taxon>lamiids</taxon>
        <taxon>Gentianales</taxon>
        <taxon>Rubiaceae</taxon>
        <taxon>Ixoroideae</taxon>
        <taxon>Gardenieae complex</taxon>
        <taxon>Bertiereae - Coffeeae clade</taxon>
        <taxon>Coffeeae</taxon>
        <taxon>Coffea</taxon>
    </lineage>
</organism>
<dbReference type="PhylomeDB" id="A0A068UR14"/>
<feature type="domain" description="PORR" evidence="2">
    <location>
        <begin position="33"/>
        <end position="349"/>
    </location>
</feature>
<dbReference type="PANTHER" id="PTHR31476">
    <property type="entry name" value="PROTEIN WHAT'S THIS FACTOR 1 HOMOLOG, CHLOROPLASTIC"/>
    <property type="match status" value="1"/>
</dbReference>
<feature type="region of interest" description="Disordered" evidence="1">
    <location>
        <begin position="353"/>
        <end position="451"/>
    </location>
</feature>
<reference evidence="4" key="1">
    <citation type="journal article" date="2014" name="Science">
        <title>The coffee genome provides insight into the convergent evolution of caffeine biosynthesis.</title>
        <authorList>
            <person name="Denoeud F."/>
            <person name="Carretero-Paulet L."/>
            <person name="Dereeper A."/>
            <person name="Droc G."/>
            <person name="Guyot R."/>
            <person name="Pietrella M."/>
            <person name="Zheng C."/>
            <person name="Alberti A."/>
            <person name="Anthony F."/>
            <person name="Aprea G."/>
            <person name="Aury J.M."/>
            <person name="Bento P."/>
            <person name="Bernard M."/>
            <person name="Bocs S."/>
            <person name="Campa C."/>
            <person name="Cenci A."/>
            <person name="Combes M.C."/>
            <person name="Crouzillat D."/>
            <person name="Da Silva C."/>
            <person name="Daddiego L."/>
            <person name="De Bellis F."/>
            <person name="Dussert S."/>
            <person name="Garsmeur O."/>
            <person name="Gayraud T."/>
            <person name="Guignon V."/>
            <person name="Jahn K."/>
            <person name="Jamilloux V."/>
            <person name="Joet T."/>
            <person name="Labadie K."/>
            <person name="Lan T."/>
            <person name="Leclercq J."/>
            <person name="Lepelley M."/>
            <person name="Leroy T."/>
            <person name="Li L.T."/>
            <person name="Librado P."/>
            <person name="Lopez L."/>
            <person name="Munoz A."/>
            <person name="Noel B."/>
            <person name="Pallavicini A."/>
            <person name="Perrotta G."/>
            <person name="Poncet V."/>
            <person name="Pot D."/>
            <person name="Priyono X."/>
            <person name="Rigoreau M."/>
            <person name="Rouard M."/>
            <person name="Rozas J."/>
            <person name="Tranchant-Dubreuil C."/>
            <person name="VanBuren R."/>
            <person name="Zhang Q."/>
            <person name="Andrade A.C."/>
            <person name="Argout X."/>
            <person name="Bertrand B."/>
            <person name="de Kochko A."/>
            <person name="Graziosi G."/>
            <person name="Henry R.J."/>
            <person name="Jayarama X."/>
            <person name="Ming R."/>
            <person name="Nagai C."/>
            <person name="Rounsley S."/>
            <person name="Sankoff D."/>
            <person name="Giuliano G."/>
            <person name="Albert V.A."/>
            <person name="Wincker P."/>
            <person name="Lashermes P."/>
        </authorList>
    </citation>
    <scope>NUCLEOTIDE SEQUENCE [LARGE SCALE GENOMIC DNA]</scope>
    <source>
        <strain evidence="4">cv. DH200-94</strain>
    </source>
</reference>
<dbReference type="Proteomes" id="UP000295252">
    <property type="component" value="Chromosome II"/>
</dbReference>
<feature type="compositionally biased region" description="Acidic residues" evidence="1">
    <location>
        <begin position="371"/>
        <end position="401"/>
    </location>
</feature>
<gene>
    <name evidence="3" type="ORF">GSCOC_T00031513001</name>
</gene>
<proteinExistence type="predicted"/>
<dbReference type="EMBL" id="HG739130">
    <property type="protein sequence ID" value="CDP10712.1"/>
    <property type="molecule type" value="Genomic_DNA"/>
</dbReference>
<dbReference type="InterPro" id="IPR021099">
    <property type="entry name" value="PORR_domain"/>
</dbReference>
<feature type="compositionally biased region" description="Polar residues" evidence="1">
    <location>
        <begin position="432"/>
        <end position="441"/>
    </location>
</feature>
<dbReference type="InParanoid" id="A0A068UR14"/>
<dbReference type="AlphaFoldDB" id="A0A068UR14"/>
<evidence type="ECO:0000256" key="1">
    <source>
        <dbReference type="SAM" id="MobiDB-lite"/>
    </source>
</evidence>
<dbReference type="Pfam" id="PF11955">
    <property type="entry name" value="PORR"/>
    <property type="match status" value="1"/>
</dbReference>
<sequence length="483" mass="55930">MHFLLRRLRHSDHNHHQLQLRCLYDAAASVKCVRDRGLDHAVDRERNLKPVLNLKNLIKSEPSKSLPLSLISQSRDSLKIPIRPIEFIRKFPSIFEEFLPGGIGIQPHVKLTPEVLNYDKEEEIIYQSVNYRQDVANRLLKLLMIRRINSIPLSVIDGLRWELGLPQDYVKTVVPEFPDYFRVRDDANGGFLELVCWSNELAVSALEKGKEPIEFTFKYSNGFEMDKKYKKWVDEWRKLPYISPYENALHLAPKSDDSDKWAVAVLHEILNLFLGSKGERESVLSLGEWLGLRSRFKRALLQHPGIFYVSSKIGTHTVVLKEAYKRGMLIKKVPLMDMRYKYVQLMNLVKEDKRSKSVEQKKSRDLKGDQGEEALEDDKSGEEEDEEVHDLSDEESDDEYEERMNSKNRGNLSGKRYKEKESPRTVLGRSPGRNSSQNAGKSKTKFHLRTEIQDCKSACGGSLERFNVPRRKNKSVSRERAST</sequence>
<evidence type="ECO:0000313" key="4">
    <source>
        <dbReference type="Proteomes" id="UP000295252"/>
    </source>
</evidence>
<dbReference type="OrthoDB" id="1892230at2759"/>
<accession>A0A068UR14</accession>
<name>A0A068UR14_COFCA</name>
<dbReference type="GO" id="GO:0003723">
    <property type="term" value="F:RNA binding"/>
    <property type="evidence" value="ECO:0007669"/>
    <property type="project" value="InterPro"/>
</dbReference>
<dbReference type="OMA" id="MINRISK"/>
<feature type="compositionally biased region" description="Basic and acidic residues" evidence="1">
    <location>
        <begin position="353"/>
        <end position="370"/>
    </location>
</feature>
<dbReference type="Gramene" id="CDP10712">
    <property type="protein sequence ID" value="CDP10712"/>
    <property type="gene ID" value="GSCOC_T00031513001"/>
</dbReference>